<sequence length="251" mass="26202">MGALTPCSQPAGVPAAPETETLPPPLNCRAEPPVAPRAPQRRRRSSHPVSKAQRASPARTHDTFPSEHAPSHPKHPPIRADDNHHPVRACTTRATGARALPGRRVRRAVDSADAPRFQWRVWGNGAGCGSRPRRARGRGRLAPVRWALGGGRTGPAGAGSARLVLAACQCEKAAAAARGEGHYRAGDAAGDGGGGVTSAADCLSAAGRKTVQGFVCSADCAVFADAALLRRRAYSLCAVKCFRVKRPVSIS</sequence>
<gene>
    <name evidence="2" type="ORF">HYPSUDRAFT_716965</name>
</gene>
<evidence type="ECO:0000313" key="3">
    <source>
        <dbReference type="Proteomes" id="UP000054270"/>
    </source>
</evidence>
<evidence type="ECO:0000313" key="2">
    <source>
        <dbReference type="EMBL" id="KJA28610.1"/>
    </source>
</evidence>
<reference evidence="3" key="1">
    <citation type="submission" date="2014-04" db="EMBL/GenBank/DDBJ databases">
        <title>Evolutionary Origins and Diversification of the Mycorrhizal Mutualists.</title>
        <authorList>
            <consortium name="DOE Joint Genome Institute"/>
            <consortium name="Mycorrhizal Genomics Consortium"/>
            <person name="Kohler A."/>
            <person name="Kuo A."/>
            <person name="Nagy L.G."/>
            <person name="Floudas D."/>
            <person name="Copeland A."/>
            <person name="Barry K.W."/>
            <person name="Cichocki N."/>
            <person name="Veneault-Fourrey C."/>
            <person name="LaButti K."/>
            <person name="Lindquist E.A."/>
            <person name="Lipzen A."/>
            <person name="Lundell T."/>
            <person name="Morin E."/>
            <person name="Murat C."/>
            <person name="Riley R."/>
            <person name="Ohm R."/>
            <person name="Sun H."/>
            <person name="Tunlid A."/>
            <person name="Henrissat B."/>
            <person name="Grigoriev I.V."/>
            <person name="Hibbett D.S."/>
            <person name="Martin F."/>
        </authorList>
    </citation>
    <scope>NUCLEOTIDE SEQUENCE [LARGE SCALE GENOMIC DNA]</scope>
    <source>
        <strain evidence="3">FD-334 SS-4</strain>
    </source>
</reference>
<keyword evidence="3" id="KW-1185">Reference proteome</keyword>
<dbReference type="AlphaFoldDB" id="A0A0D2QAG3"/>
<protein>
    <submittedName>
        <fullName evidence="2">Uncharacterized protein</fullName>
    </submittedName>
</protein>
<feature type="region of interest" description="Disordered" evidence="1">
    <location>
        <begin position="1"/>
        <end position="84"/>
    </location>
</feature>
<dbReference type="Proteomes" id="UP000054270">
    <property type="component" value="Unassembled WGS sequence"/>
</dbReference>
<proteinExistence type="predicted"/>
<name>A0A0D2QAG3_HYPSF</name>
<organism evidence="2 3">
    <name type="scientific">Hypholoma sublateritium (strain FD-334 SS-4)</name>
    <dbReference type="NCBI Taxonomy" id="945553"/>
    <lineage>
        <taxon>Eukaryota</taxon>
        <taxon>Fungi</taxon>
        <taxon>Dikarya</taxon>
        <taxon>Basidiomycota</taxon>
        <taxon>Agaricomycotina</taxon>
        <taxon>Agaricomycetes</taxon>
        <taxon>Agaricomycetidae</taxon>
        <taxon>Agaricales</taxon>
        <taxon>Agaricineae</taxon>
        <taxon>Strophariaceae</taxon>
        <taxon>Hypholoma</taxon>
    </lineage>
</organism>
<dbReference type="EMBL" id="KN817521">
    <property type="protein sequence ID" value="KJA28610.1"/>
    <property type="molecule type" value="Genomic_DNA"/>
</dbReference>
<evidence type="ECO:0000256" key="1">
    <source>
        <dbReference type="SAM" id="MobiDB-lite"/>
    </source>
</evidence>
<accession>A0A0D2QAG3</accession>